<organism evidence="7 8">
    <name type="scientific">Tritrichomonas foetus</name>
    <dbReference type="NCBI Taxonomy" id="1144522"/>
    <lineage>
        <taxon>Eukaryota</taxon>
        <taxon>Metamonada</taxon>
        <taxon>Parabasalia</taxon>
        <taxon>Tritrichomonadida</taxon>
        <taxon>Tritrichomonadidae</taxon>
        <taxon>Tritrichomonas</taxon>
    </lineage>
</organism>
<gene>
    <name evidence="7" type="ORF">TRFO_13671</name>
</gene>
<dbReference type="VEuPathDB" id="TrichDB:TRFO_13671"/>
<keyword evidence="2" id="KW-0808">Transferase</keyword>
<dbReference type="EMBL" id="MLAK01000176">
    <property type="protein sequence ID" value="OHT15853.1"/>
    <property type="molecule type" value="Genomic_DNA"/>
</dbReference>
<dbReference type="OrthoDB" id="5987198at2759"/>
<accession>A0A1J4L1T8</accession>
<dbReference type="AlphaFoldDB" id="A0A1J4L1T8"/>
<dbReference type="Proteomes" id="UP000179807">
    <property type="component" value="Unassembled WGS sequence"/>
</dbReference>
<dbReference type="GeneID" id="94832088"/>
<keyword evidence="4" id="KW-0418">Kinase</keyword>
<evidence type="ECO:0000256" key="2">
    <source>
        <dbReference type="ARBA" id="ARBA00022679"/>
    </source>
</evidence>
<dbReference type="InterPro" id="IPR011009">
    <property type="entry name" value="Kinase-like_dom_sf"/>
</dbReference>
<evidence type="ECO:0000313" key="8">
    <source>
        <dbReference type="Proteomes" id="UP000179807"/>
    </source>
</evidence>
<dbReference type="GO" id="GO:0005634">
    <property type="term" value="C:nucleus"/>
    <property type="evidence" value="ECO:0007669"/>
    <property type="project" value="TreeGrafter"/>
</dbReference>
<dbReference type="SMART" id="SM00220">
    <property type="entry name" value="S_TKc"/>
    <property type="match status" value="1"/>
</dbReference>
<evidence type="ECO:0000256" key="5">
    <source>
        <dbReference type="ARBA" id="ARBA00022840"/>
    </source>
</evidence>
<dbReference type="SUPFAM" id="SSF56112">
    <property type="entry name" value="Protein kinase-like (PK-like)"/>
    <property type="match status" value="1"/>
</dbReference>
<dbReference type="Pfam" id="PF00069">
    <property type="entry name" value="Pkinase"/>
    <property type="match status" value="1"/>
</dbReference>
<protein>
    <recommendedName>
        <fullName evidence="6">Protein kinase domain-containing protein</fullName>
    </recommendedName>
</protein>
<dbReference type="GO" id="GO:0005524">
    <property type="term" value="F:ATP binding"/>
    <property type="evidence" value="ECO:0007669"/>
    <property type="project" value="UniProtKB-KW"/>
</dbReference>
<dbReference type="PANTHER" id="PTHR24345">
    <property type="entry name" value="SERINE/THREONINE-PROTEIN KINASE PLK"/>
    <property type="match status" value="1"/>
</dbReference>
<evidence type="ECO:0000256" key="4">
    <source>
        <dbReference type="ARBA" id="ARBA00022777"/>
    </source>
</evidence>
<dbReference type="RefSeq" id="XP_068368989.1">
    <property type="nucleotide sequence ID" value="XM_068497384.1"/>
</dbReference>
<evidence type="ECO:0000256" key="3">
    <source>
        <dbReference type="ARBA" id="ARBA00022741"/>
    </source>
</evidence>
<dbReference type="PROSITE" id="PS50011">
    <property type="entry name" value="PROTEIN_KINASE_DOM"/>
    <property type="match status" value="1"/>
</dbReference>
<dbReference type="PANTHER" id="PTHR24345:SF0">
    <property type="entry name" value="CELL CYCLE SERINE_THREONINE-PROTEIN KINASE CDC5_MSD2"/>
    <property type="match status" value="1"/>
</dbReference>
<keyword evidence="8" id="KW-1185">Reference proteome</keyword>
<feature type="domain" description="Protein kinase" evidence="6">
    <location>
        <begin position="1"/>
        <end position="237"/>
    </location>
</feature>
<keyword evidence="5" id="KW-0067">ATP-binding</keyword>
<comment type="caution">
    <text evidence="7">The sequence shown here is derived from an EMBL/GenBank/DDBJ whole genome shotgun (WGS) entry which is preliminary data.</text>
</comment>
<sequence length="262" mass="30056">MSKVQFGGVLVNDYQITSTKIRNSRVVLSNAVKDGKNFMLKFTTGYNELYFIDNFQCSTVVKPIEHFFYKNKYVSVFPSYSTDLYDFVAKNSNIPLEKTLQIIEDCFSAVYYLHNCSVLHNNIKLENFVIYDEGNGILNTKIRDFQGAVILDKGEKCTCQYGTPGYMAPEFHEGHSFPSDIYALGVTLRYLWYRTKKTDTYANQINVSIIDSLLERMVKEDPNSRPTAQECYSIIYYNINSKAATIINNQQLIKNSGSCECF</sequence>
<reference evidence="7" key="1">
    <citation type="submission" date="2016-10" db="EMBL/GenBank/DDBJ databases">
        <authorList>
            <person name="Benchimol M."/>
            <person name="Almeida L.G."/>
            <person name="Vasconcelos A.T."/>
            <person name="Perreira-Neves A."/>
            <person name="Rosa I.A."/>
            <person name="Tasca T."/>
            <person name="Bogo M.R."/>
            <person name="de Souza W."/>
        </authorList>
    </citation>
    <scope>NUCLEOTIDE SEQUENCE [LARGE SCALE GENOMIC DNA]</scope>
    <source>
        <strain evidence="7">K</strain>
    </source>
</reference>
<name>A0A1J4L1T8_9EUKA</name>
<keyword evidence="3" id="KW-0547">Nucleotide-binding</keyword>
<dbReference type="InterPro" id="IPR000719">
    <property type="entry name" value="Prot_kinase_dom"/>
</dbReference>
<evidence type="ECO:0000313" key="7">
    <source>
        <dbReference type="EMBL" id="OHT15853.1"/>
    </source>
</evidence>
<evidence type="ECO:0000256" key="1">
    <source>
        <dbReference type="ARBA" id="ARBA00022527"/>
    </source>
</evidence>
<keyword evidence="1" id="KW-0723">Serine/threonine-protein kinase</keyword>
<evidence type="ECO:0000259" key="6">
    <source>
        <dbReference type="PROSITE" id="PS50011"/>
    </source>
</evidence>
<proteinExistence type="predicted"/>
<dbReference type="GO" id="GO:0004674">
    <property type="term" value="F:protein serine/threonine kinase activity"/>
    <property type="evidence" value="ECO:0007669"/>
    <property type="project" value="UniProtKB-KW"/>
</dbReference>
<dbReference type="Gene3D" id="1.10.510.10">
    <property type="entry name" value="Transferase(Phosphotransferase) domain 1"/>
    <property type="match status" value="1"/>
</dbReference>